<name>A0A1H4MKP7_9MICO</name>
<dbReference type="PIRSF" id="PIRSF000441">
    <property type="entry name" value="CysE"/>
    <property type="match status" value="1"/>
</dbReference>
<accession>A0A1H4MKP7</accession>
<dbReference type="Pfam" id="PF14602">
    <property type="entry name" value="Hexapep_2"/>
    <property type="match status" value="1"/>
</dbReference>
<keyword evidence="3 6" id="KW-0808">Transferase</keyword>
<evidence type="ECO:0000256" key="5">
    <source>
        <dbReference type="ARBA" id="ARBA00023315"/>
    </source>
</evidence>
<dbReference type="EC" id="2.3.1.30" evidence="6"/>
<evidence type="ECO:0000313" key="9">
    <source>
        <dbReference type="Proteomes" id="UP000199183"/>
    </source>
</evidence>
<keyword evidence="5 6" id="KW-0012">Acyltransferase</keyword>
<evidence type="ECO:0000256" key="2">
    <source>
        <dbReference type="ARBA" id="ARBA00018522"/>
    </source>
</evidence>
<dbReference type="InterPro" id="IPR005881">
    <property type="entry name" value="Ser_O-AcTrfase"/>
</dbReference>
<dbReference type="InterPro" id="IPR045304">
    <property type="entry name" value="LbH_SAT"/>
</dbReference>
<dbReference type="PROSITE" id="PS00101">
    <property type="entry name" value="HEXAPEP_TRANSFERASES"/>
    <property type="match status" value="1"/>
</dbReference>
<dbReference type="GO" id="GO:0005737">
    <property type="term" value="C:cytoplasm"/>
    <property type="evidence" value="ECO:0007669"/>
    <property type="project" value="InterPro"/>
</dbReference>
<feature type="compositionally biased region" description="Basic and acidic residues" evidence="7">
    <location>
        <begin position="180"/>
        <end position="196"/>
    </location>
</feature>
<dbReference type="GO" id="GO:0009001">
    <property type="term" value="F:serine O-acetyltransferase activity"/>
    <property type="evidence" value="ECO:0007669"/>
    <property type="project" value="UniProtKB-EC"/>
</dbReference>
<dbReference type="InterPro" id="IPR018357">
    <property type="entry name" value="Hexapep_transf_CS"/>
</dbReference>
<sequence>MGHDNSRGLISVIREDVAVNGNLLVAATQMLILYRFGYWIRDHRRARLTRMLGNRLYAALYPYVRNVLGFDIPSTVLLGRRVKFAHQHGVIFHPLAQIGDECLIRHNVTIGVRWEQGKPGLPPPPPRIGARVHVGVNAVILGGVRIGDDAVLGAGTIVTKDVPSGASVVPAASRILRLRAMDDSDREQSAAQRRDSAATFAEADGA</sequence>
<evidence type="ECO:0000256" key="7">
    <source>
        <dbReference type="SAM" id="MobiDB-lite"/>
    </source>
</evidence>
<dbReference type="PANTHER" id="PTHR42811">
    <property type="entry name" value="SERINE ACETYLTRANSFERASE"/>
    <property type="match status" value="1"/>
</dbReference>
<proteinExistence type="inferred from homology"/>
<dbReference type="CDD" id="cd03354">
    <property type="entry name" value="LbH_SAT"/>
    <property type="match status" value="1"/>
</dbReference>
<gene>
    <name evidence="8" type="ORF">SAMN04489806_1907</name>
</gene>
<keyword evidence="4" id="KW-0677">Repeat</keyword>
<dbReference type="InterPro" id="IPR011004">
    <property type="entry name" value="Trimer_LpxA-like_sf"/>
</dbReference>
<dbReference type="EMBL" id="FNRY01000001">
    <property type="protein sequence ID" value="SEB83690.1"/>
    <property type="molecule type" value="Genomic_DNA"/>
</dbReference>
<organism evidence="8 9">
    <name type="scientific">Paramicrobacterium humi</name>
    <dbReference type="NCBI Taxonomy" id="640635"/>
    <lineage>
        <taxon>Bacteria</taxon>
        <taxon>Bacillati</taxon>
        <taxon>Actinomycetota</taxon>
        <taxon>Actinomycetes</taxon>
        <taxon>Micrococcales</taxon>
        <taxon>Microbacteriaceae</taxon>
        <taxon>Paramicrobacterium</taxon>
    </lineage>
</organism>
<dbReference type="InterPro" id="IPR001451">
    <property type="entry name" value="Hexapep"/>
</dbReference>
<evidence type="ECO:0000256" key="1">
    <source>
        <dbReference type="ARBA" id="ARBA00007274"/>
    </source>
</evidence>
<comment type="catalytic activity">
    <reaction evidence="6">
        <text>L-serine + acetyl-CoA = O-acetyl-L-serine + CoA</text>
        <dbReference type="Rhea" id="RHEA:24560"/>
        <dbReference type="ChEBI" id="CHEBI:33384"/>
        <dbReference type="ChEBI" id="CHEBI:57287"/>
        <dbReference type="ChEBI" id="CHEBI:57288"/>
        <dbReference type="ChEBI" id="CHEBI:58340"/>
        <dbReference type="EC" id="2.3.1.30"/>
    </reaction>
</comment>
<dbReference type="AlphaFoldDB" id="A0A1H4MKP7"/>
<keyword evidence="9" id="KW-1185">Reference proteome</keyword>
<comment type="similarity">
    <text evidence="1 6">Belongs to the transferase hexapeptide repeat family.</text>
</comment>
<dbReference type="GO" id="GO:0006535">
    <property type="term" value="P:cysteine biosynthetic process from serine"/>
    <property type="evidence" value="ECO:0007669"/>
    <property type="project" value="InterPro"/>
</dbReference>
<dbReference type="STRING" id="640635.SAMN04489806_1907"/>
<feature type="region of interest" description="Disordered" evidence="7">
    <location>
        <begin position="180"/>
        <end position="206"/>
    </location>
</feature>
<dbReference type="SUPFAM" id="SSF51161">
    <property type="entry name" value="Trimeric LpxA-like enzymes"/>
    <property type="match status" value="1"/>
</dbReference>
<reference evidence="8 9" key="1">
    <citation type="submission" date="2016-10" db="EMBL/GenBank/DDBJ databases">
        <authorList>
            <person name="de Groot N.N."/>
        </authorList>
    </citation>
    <scope>NUCLEOTIDE SEQUENCE [LARGE SCALE GENOMIC DNA]</scope>
    <source>
        <strain evidence="8 9">DSM 21799</strain>
    </source>
</reference>
<dbReference type="Gene3D" id="2.160.10.10">
    <property type="entry name" value="Hexapeptide repeat proteins"/>
    <property type="match status" value="1"/>
</dbReference>
<protein>
    <recommendedName>
        <fullName evidence="2 6">Serine acetyltransferase</fullName>
        <ecNumber evidence="6">2.3.1.30</ecNumber>
    </recommendedName>
</protein>
<evidence type="ECO:0000256" key="6">
    <source>
        <dbReference type="PIRNR" id="PIRNR000441"/>
    </source>
</evidence>
<evidence type="ECO:0000256" key="4">
    <source>
        <dbReference type="ARBA" id="ARBA00022737"/>
    </source>
</evidence>
<dbReference type="Proteomes" id="UP000199183">
    <property type="component" value="Unassembled WGS sequence"/>
</dbReference>
<evidence type="ECO:0000313" key="8">
    <source>
        <dbReference type="EMBL" id="SEB83690.1"/>
    </source>
</evidence>
<evidence type="ECO:0000256" key="3">
    <source>
        <dbReference type="ARBA" id="ARBA00022679"/>
    </source>
</evidence>